<dbReference type="CDD" id="cd07067">
    <property type="entry name" value="HP_PGM_like"/>
    <property type="match status" value="1"/>
</dbReference>
<dbReference type="PANTHER" id="PTHR48100:SF1">
    <property type="entry name" value="HISTIDINE PHOSPHATASE FAMILY PROTEIN-RELATED"/>
    <property type="match status" value="1"/>
</dbReference>
<dbReference type="GO" id="GO:0005737">
    <property type="term" value="C:cytoplasm"/>
    <property type="evidence" value="ECO:0007669"/>
    <property type="project" value="TreeGrafter"/>
</dbReference>
<dbReference type="InterPro" id="IPR029033">
    <property type="entry name" value="His_PPase_superfam"/>
</dbReference>
<protein>
    <submittedName>
        <fullName evidence="1">Histidine phosphatase family protein</fullName>
    </submittedName>
</protein>
<reference evidence="1 2" key="1">
    <citation type="submission" date="2019-11" db="EMBL/GenBank/DDBJ databases">
        <title>Draft genome sequences of five Paenibacillus species of dairy origin.</title>
        <authorList>
            <person name="Olajide A.M."/>
            <person name="Chen S."/>
            <person name="Lapointe G."/>
        </authorList>
    </citation>
    <scope>NUCLEOTIDE SEQUENCE [LARGE SCALE GENOMIC DNA]</scope>
    <source>
        <strain evidence="1 2">12CR55</strain>
    </source>
</reference>
<comment type="caution">
    <text evidence="1">The sequence shown here is derived from an EMBL/GenBank/DDBJ whole genome shotgun (WGS) entry which is preliminary data.</text>
</comment>
<evidence type="ECO:0000313" key="2">
    <source>
        <dbReference type="Proteomes" id="UP000447876"/>
    </source>
</evidence>
<dbReference type="Pfam" id="PF00300">
    <property type="entry name" value="His_Phos_1"/>
    <property type="match status" value="1"/>
</dbReference>
<proteinExistence type="predicted"/>
<dbReference type="PIRSF" id="PIRSF000709">
    <property type="entry name" value="6PFK_2-Ptase"/>
    <property type="match status" value="1"/>
</dbReference>
<dbReference type="RefSeq" id="WP_330163207.1">
    <property type="nucleotide sequence ID" value="NZ_WNZW01000001.1"/>
</dbReference>
<organism evidence="1 2">
    <name type="scientific">Paenibacillus woosongensis</name>
    <dbReference type="NCBI Taxonomy" id="307580"/>
    <lineage>
        <taxon>Bacteria</taxon>
        <taxon>Bacillati</taxon>
        <taxon>Bacillota</taxon>
        <taxon>Bacilli</taxon>
        <taxon>Bacillales</taxon>
        <taxon>Paenibacillaceae</taxon>
        <taxon>Paenibacillus</taxon>
    </lineage>
</organism>
<dbReference type="AlphaFoldDB" id="A0A7X3CLW6"/>
<dbReference type="InterPro" id="IPR050275">
    <property type="entry name" value="PGM_Phosphatase"/>
</dbReference>
<evidence type="ECO:0000313" key="1">
    <source>
        <dbReference type="EMBL" id="MUG43572.1"/>
    </source>
</evidence>
<dbReference type="SMART" id="SM00855">
    <property type="entry name" value="PGAM"/>
    <property type="match status" value="1"/>
</dbReference>
<sequence length="180" mass="21075">MKRIYFIRHCKAEGQEPDAQLTSEGQLQADQLAEYFIGKQIDYIISSPYERAISTIRPLAETLNLTIHKDNRLCERVLSAEEIDNWMEKLKETFEDLDMKLAGGESSREAMMRGISLIEELLDRREMNIAVVTHGNLLSLLLKYYDHEIGFNDWRKLSNPDVFELALNRKGERRITRIWK</sequence>
<dbReference type="SUPFAM" id="SSF53254">
    <property type="entry name" value="Phosphoglycerate mutase-like"/>
    <property type="match status" value="1"/>
</dbReference>
<dbReference type="Gene3D" id="3.40.50.1240">
    <property type="entry name" value="Phosphoglycerate mutase-like"/>
    <property type="match status" value="1"/>
</dbReference>
<dbReference type="Proteomes" id="UP000447876">
    <property type="component" value="Unassembled WGS sequence"/>
</dbReference>
<dbReference type="GO" id="GO:0016791">
    <property type="term" value="F:phosphatase activity"/>
    <property type="evidence" value="ECO:0007669"/>
    <property type="project" value="TreeGrafter"/>
</dbReference>
<gene>
    <name evidence="1" type="ORF">GNP95_00895</name>
</gene>
<dbReference type="PANTHER" id="PTHR48100">
    <property type="entry name" value="BROAD-SPECIFICITY PHOSPHATASE YOR283W-RELATED"/>
    <property type="match status" value="1"/>
</dbReference>
<accession>A0A7X3CLW6</accession>
<dbReference type="EMBL" id="WNZW01000001">
    <property type="protein sequence ID" value="MUG43572.1"/>
    <property type="molecule type" value="Genomic_DNA"/>
</dbReference>
<dbReference type="InterPro" id="IPR013078">
    <property type="entry name" value="His_Pase_superF_clade-1"/>
</dbReference>
<name>A0A7X3CLW6_9BACL</name>